<feature type="chain" id="PRO_5045250582" description="Adhesin domain-containing protein" evidence="1">
    <location>
        <begin position="19"/>
        <end position="326"/>
    </location>
</feature>
<accession>A0ABT4E6V7</accession>
<evidence type="ECO:0000256" key="1">
    <source>
        <dbReference type="SAM" id="SignalP"/>
    </source>
</evidence>
<protein>
    <recommendedName>
        <fullName evidence="4">Adhesin domain-containing protein</fullName>
    </recommendedName>
</protein>
<keyword evidence="3" id="KW-1185">Reference proteome</keyword>
<dbReference type="RefSeq" id="WP_268631991.1">
    <property type="nucleotide sequence ID" value="NZ_JAMDLY010000009.1"/>
</dbReference>
<feature type="signal peptide" evidence="1">
    <location>
        <begin position="1"/>
        <end position="18"/>
    </location>
</feature>
<comment type="caution">
    <text evidence="2">The sequence shown here is derived from an EMBL/GenBank/DDBJ whole genome shotgun (WGS) entry which is preliminary data.</text>
</comment>
<dbReference type="Proteomes" id="UP001527090">
    <property type="component" value="Unassembled WGS sequence"/>
</dbReference>
<sequence>MRIAHFFLLLLLCITLNGSPNFQGTADIASSRNNDLTSSESFQNELRQLKSKLSNSKNEDLNEDIRQSNLDQFTTGLVALMNTKDSIEMTDDEISNLFDEAVYSSTKIVVLKENKFNIRVVNFQAPLYLKGTLEDKFTIIQWWDDKGLVRAQLILNEDAGKVTDFVLHTYGDEIELLLGGYLSLYSPQPAFVSLWQLDNQKWIEKTQGFDNKVIPTDFWDLNIEGNILAVENQPHMEMNVEMLENKNGFLITSDNDAGIIIRFSGIRVEIDQDSKSSNVKAIEQQKIDYNQYTIHKSQSFNTRLNGWGEVKFVSLQGNMDIKASRE</sequence>
<organism evidence="2 3">
    <name type="scientific">Paenibacillus alvei</name>
    <name type="common">Bacillus alvei</name>
    <dbReference type="NCBI Taxonomy" id="44250"/>
    <lineage>
        <taxon>Bacteria</taxon>
        <taxon>Bacillati</taxon>
        <taxon>Bacillota</taxon>
        <taxon>Bacilli</taxon>
        <taxon>Bacillales</taxon>
        <taxon>Paenibacillaceae</taxon>
        <taxon>Paenibacillus</taxon>
    </lineage>
</organism>
<proteinExistence type="predicted"/>
<reference evidence="2 3" key="1">
    <citation type="submission" date="2022-05" db="EMBL/GenBank/DDBJ databases">
        <title>Genome Sequencing of Bee-Associated Microbes.</title>
        <authorList>
            <person name="Dunlap C."/>
        </authorList>
    </citation>
    <scope>NUCLEOTIDE SEQUENCE [LARGE SCALE GENOMIC DNA]</scope>
    <source>
        <strain evidence="2 3">NRRL NRS-750</strain>
    </source>
</reference>
<evidence type="ECO:0008006" key="4">
    <source>
        <dbReference type="Google" id="ProtNLM"/>
    </source>
</evidence>
<dbReference type="EMBL" id="JAMDLY010000009">
    <property type="protein sequence ID" value="MCY9529469.1"/>
    <property type="molecule type" value="Genomic_DNA"/>
</dbReference>
<gene>
    <name evidence="2" type="ORF">M5X04_09000</name>
</gene>
<keyword evidence="1" id="KW-0732">Signal</keyword>
<name>A0ABT4E6V7_PAEAL</name>
<evidence type="ECO:0000313" key="2">
    <source>
        <dbReference type="EMBL" id="MCY9529469.1"/>
    </source>
</evidence>
<evidence type="ECO:0000313" key="3">
    <source>
        <dbReference type="Proteomes" id="UP001527090"/>
    </source>
</evidence>